<evidence type="ECO:0000313" key="4">
    <source>
        <dbReference type="EMBL" id="NFV82158.1"/>
    </source>
</evidence>
<dbReference type="EMBL" id="JAAIYP010000046">
    <property type="protein sequence ID" value="NFV82158.1"/>
    <property type="molecule type" value="Genomic_DNA"/>
</dbReference>
<comment type="caution">
    <text evidence="4">The sequence shown here is derived from an EMBL/GenBank/DDBJ whole genome shotgun (WGS) entry which is preliminary data.</text>
</comment>
<dbReference type="GO" id="GO:0043024">
    <property type="term" value="F:ribosomal small subunit binding"/>
    <property type="evidence" value="ECO:0007669"/>
    <property type="project" value="TreeGrafter"/>
</dbReference>
<dbReference type="GO" id="GO:0005829">
    <property type="term" value="C:cytosol"/>
    <property type="evidence" value="ECO:0007669"/>
    <property type="project" value="TreeGrafter"/>
</dbReference>
<dbReference type="InterPro" id="IPR020053">
    <property type="entry name" value="Ribosome-bd_factorA_CS"/>
</dbReference>
<dbReference type="SUPFAM" id="SSF89919">
    <property type="entry name" value="Ribosome-binding factor A, RbfA"/>
    <property type="match status" value="1"/>
</dbReference>
<accession>A0A7C9QW92</accession>
<dbReference type="PANTHER" id="PTHR33515">
    <property type="entry name" value="RIBOSOME-BINDING FACTOR A, CHLOROPLASTIC-RELATED"/>
    <property type="match status" value="1"/>
</dbReference>
<dbReference type="InterPro" id="IPR023799">
    <property type="entry name" value="RbfA_dom_sf"/>
</dbReference>
<feature type="compositionally biased region" description="Acidic residues" evidence="3">
    <location>
        <begin position="138"/>
        <end position="147"/>
    </location>
</feature>
<feature type="region of interest" description="Disordered" evidence="3">
    <location>
        <begin position="127"/>
        <end position="147"/>
    </location>
</feature>
<name>A0A7C9QW92_9PROT</name>
<dbReference type="InterPro" id="IPR000238">
    <property type="entry name" value="RbfA"/>
</dbReference>
<dbReference type="Proteomes" id="UP000480684">
    <property type="component" value="Unassembled WGS sequence"/>
</dbReference>
<comment type="subunit">
    <text evidence="2">Monomer. Binds 30S ribosomal subunits, but not 50S ribosomal subunits or 70S ribosomes.</text>
</comment>
<dbReference type="PROSITE" id="PS01319">
    <property type="entry name" value="RBFA"/>
    <property type="match status" value="1"/>
</dbReference>
<feature type="compositionally biased region" description="Basic and acidic residues" evidence="3">
    <location>
        <begin position="127"/>
        <end position="137"/>
    </location>
</feature>
<keyword evidence="2" id="KW-0963">Cytoplasm</keyword>
<dbReference type="Gene3D" id="3.30.300.20">
    <property type="match status" value="1"/>
</dbReference>
<proteinExistence type="inferred from homology"/>
<sequence>MPRGNKPPSQRQLRVGEELRHVIANIIERGDIRDPDLQGRAITVTEVRISPDLKNATVFVVPLGGGEVDGILKGLKRAAPFLRHEIAHRVDLRAVPNLSFEPDVSFDEASKINALLHRPDVRRDLGGDAEFERRFDPDSLDGADDGE</sequence>
<dbReference type="NCBIfam" id="TIGR00082">
    <property type="entry name" value="rbfA"/>
    <property type="match status" value="1"/>
</dbReference>
<keyword evidence="1 2" id="KW-0690">Ribosome biogenesis</keyword>
<evidence type="ECO:0000256" key="2">
    <source>
        <dbReference type="HAMAP-Rule" id="MF_00003"/>
    </source>
</evidence>
<protein>
    <recommendedName>
        <fullName evidence="2">Ribosome-binding factor A</fullName>
    </recommendedName>
</protein>
<dbReference type="RefSeq" id="WP_163682914.1">
    <property type="nucleotide sequence ID" value="NZ_JAAIYP010000046.1"/>
</dbReference>
<dbReference type="AlphaFoldDB" id="A0A7C9QW92"/>
<evidence type="ECO:0000256" key="1">
    <source>
        <dbReference type="ARBA" id="ARBA00022517"/>
    </source>
</evidence>
<comment type="function">
    <text evidence="2">One of several proteins that assist in the late maturation steps of the functional core of the 30S ribosomal subunit. Associates with free 30S ribosomal subunits (but not with 30S subunits that are part of 70S ribosomes or polysomes). Required for efficient processing of 16S rRNA. May interact with the 5'-terminal helix region of 16S rRNA.</text>
</comment>
<reference evidence="4 5" key="1">
    <citation type="submission" date="2020-02" db="EMBL/GenBank/DDBJ databases">
        <authorList>
            <person name="Dziuba M."/>
            <person name="Kuznetsov B."/>
            <person name="Mardanov A."/>
            <person name="Ravin N."/>
            <person name="Grouzdev D."/>
        </authorList>
    </citation>
    <scope>NUCLEOTIDE SEQUENCE [LARGE SCALE GENOMIC DNA]</scope>
    <source>
        <strain evidence="4 5">SpK</strain>
    </source>
</reference>
<organism evidence="4 5">
    <name type="scientific">Magnetospirillum aberrantis SpK</name>
    <dbReference type="NCBI Taxonomy" id="908842"/>
    <lineage>
        <taxon>Bacteria</taxon>
        <taxon>Pseudomonadati</taxon>
        <taxon>Pseudomonadota</taxon>
        <taxon>Alphaproteobacteria</taxon>
        <taxon>Rhodospirillales</taxon>
        <taxon>Rhodospirillaceae</taxon>
        <taxon>Magnetospirillum</taxon>
    </lineage>
</organism>
<keyword evidence="5" id="KW-1185">Reference proteome</keyword>
<dbReference type="NCBIfam" id="NF001802">
    <property type="entry name" value="PRK00521.2-5"/>
    <property type="match status" value="1"/>
</dbReference>
<gene>
    <name evidence="2 4" type="primary">rbfA</name>
    <name evidence="4" type="ORF">G4223_18780</name>
</gene>
<dbReference type="Pfam" id="PF02033">
    <property type="entry name" value="RBFA"/>
    <property type="match status" value="1"/>
</dbReference>
<comment type="subcellular location">
    <subcellularLocation>
        <location evidence="2">Cytoplasm</location>
    </subcellularLocation>
</comment>
<dbReference type="HAMAP" id="MF_00003">
    <property type="entry name" value="RbfA"/>
    <property type="match status" value="1"/>
</dbReference>
<dbReference type="PANTHER" id="PTHR33515:SF1">
    <property type="entry name" value="RIBOSOME-BINDING FACTOR A, CHLOROPLASTIC-RELATED"/>
    <property type="match status" value="1"/>
</dbReference>
<evidence type="ECO:0000313" key="5">
    <source>
        <dbReference type="Proteomes" id="UP000480684"/>
    </source>
</evidence>
<dbReference type="InterPro" id="IPR015946">
    <property type="entry name" value="KH_dom-like_a/b"/>
</dbReference>
<dbReference type="GO" id="GO:0030490">
    <property type="term" value="P:maturation of SSU-rRNA"/>
    <property type="evidence" value="ECO:0007669"/>
    <property type="project" value="UniProtKB-UniRule"/>
</dbReference>
<comment type="similarity">
    <text evidence="2">Belongs to the RbfA family.</text>
</comment>
<evidence type="ECO:0000256" key="3">
    <source>
        <dbReference type="SAM" id="MobiDB-lite"/>
    </source>
</evidence>